<evidence type="ECO:0000313" key="1">
    <source>
        <dbReference type="Proteomes" id="UP001732780"/>
    </source>
</evidence>
<dbReference type="RefSeq" id="XP_074212944.1">
    <property type="nucleotide sequence ID" value="XM_074356843.1"/>
</dbReference>
<gene>
    <name evidence="2" type="primary">LOC141575834</name>
</gene>
<sequence length="742" mass="77838">MAGAKVTGCTLQPTRTVVNPHCAQAHLEQVKCYHKRYRLATRDVVFRLQFHTGTIQGYGLMFGKEDLDNACKVLHTQGPIDGSLYAKVRKKSSSDPSVPGGPPAVPTTSSPDHSDHTLSVSSDSGHSMASGRTDRTEEHPGPGPKRCLSPQEKAELDQMLSGFGLEDPGSPLQDMSDGHSKCGETRHVVPAQVHVNGDAAPKDREMDILDDEMPGHDLRSVDSTGTLSSSEGHASTHLGPFTCHQSSQNSLLSDGFGSSAGEDQHGAPAPDLGLGGDPLYEREWAFRGREPRPPQPVLRKPPAPAPTQAYGQSGYSMPTWVRQQQMVAAHQYGFAPDGEARLSGRSPAQTQPRVPVTPTRGASCQVAVQRGVGPGPHPPDTQRPPSRQSAFKPRAPDVSVVNGTVPELSADPSPGSPTLDIDQSIKQLNRLILELDPTFEPIPTHMSVPGSPANGPVPPDGMGGGLRASGHLQDIGGGPGRGPTRQDELASGRQGCAAEPPPSGRFQKLSVGQYDNETGGPPAFSKSECGWGKPTSTEQAPSLVPFLSPASAKETAIPAYPQDLDGVDGRVFSPTCSGSETLPPTPAFPMSPEMPYVTTPRYPSFSPPGPPMGGSSLYRGAQEHRHVPGSHRSSLDGEGSTGHGVEGCRCELGSAGALDLCRLRGPVLAPTSWGARRTVAADVGGRVGVADGTLCLHWVVTAQGTLQAINNPEEVPCVALGVEGPWGLPGLELGEVGQASIL</sequence>
<name>A0AC58PSD6_CAMBA</name>
<organism evidence="1 2">
    <name type="scientific">Camelus bactrianus</name>
    <name type="common">Bactrian camel</name>
    <dbReference type="NCBI Taxonomy" id="9837"/>
    <lineage>
        <taxon>Eukaryota</taxon>
        <taxon>Metazoa</taxon>
        <taxon>Chordata</taxon>
        <taxon>Craniata</taxon>
        <taxon>Vertebrata</taxon>
        <taxon>Euteleostomi</taxon>
        <taxon>Mammalia</taxon>
        <taxon>Eutheria</taxon>
        <taxon>Laurasiatheria</taxon>
        <taxon>Artiodactyla</taxon>
        <taxon>Tylopoda</taxon>
        <taxon>Camelidae</taxon>
        <taxon>Camelus</taxon>
    </lineage>
</organism>
<proteinExistence type="predicted"/>
<accession>A0AC58PSD6</accession>
<keyword evidence="1" id="KW-1185">Reference proteome</keyword>
<reference evidence="2" key="1">
    <citation type="submission" date="2025-08" db="UniProtKB">
        <authorList>
            <consortium name="RefSeq"/>
        </authorList>
    </citation>
    <scope>IDENTIFICATION</scope>
    <source>
        <tissue evidence="2">Blood</tissue>
    </source>
</reference>
<protein>
    <submittedName>
        <fullName evidence="2">LOW QUALITY PROTEIN: tensin-3-like</fullName>
    </submittedName>
</protein>
<evidence type="ECO:0000313" key="2">
    <source>
        <dbReference type="RefSeq" id="XP_074212944.1"/>
    </source>
</evidence>
<dbReference type="Proteomes" id="UP001732780">
    <property type="component" value="Chromosome 33"/>
</dbReference>